<keyword evidence="4" id="KW-1185">Reference proteome</keyword>
<dbReference type="EMBL" id="SGWQ01000006">
    <property type="protein sequence ID" value="RZS36774.1"/>
    <property type="molecule type" value="Genomic_DNA"/>
</dbReference>
<dbReference type="Gene3D" id="2.130.10.10">
    <property type="entry name" value="YVTN repeat-like/Quinoprotein amine dehydrogenase"/>
    <property type="match status" value="1"/>
</dbReference>
<evidence type="ECO:0000313" key="4">
    <source>
        <dbReference type="Proteomes" id="UP000294257"/>
    </source>
</evidence>
<organism evidence="3 4">
    <name type="scientific">Herbihabitans rhizosphaerae</name>
    <dbReference type="NCBI Taxonomy" id="1872711"/>
    <lineage>
        <taxon>Bacteria</taxon>
        <taxon>Bacillati</taxon>
        <taxon>Actinomycetota</taxon>
        <taxon>Actinomycetes</taxon>
        <taxon>Pseudonocardiales</taxon>
        <taxon>Pseudonocardiaceae</taxon>
        <taxon>Herbihabitans</taxon>
    </lineage>
</organism>
<reference evidence="3 4" key="1">
    <citation type="submission" date="2019-02" db="EMBL/GenBank/DDBJ databases">
        <title>Genomic Encyclopedia of Type Strains, Phase IV (KMG-IV): sequencing the most valuable type-strain genomes for metagenomic binning, comparative biology and taxonomic classification.</title>
        <authorList>
            <person name="Goeker M."/>
        </authorList>
    </citation>
    <scope>NUCLEOTIDE SEQUENCE [LARGE SCALE GENOMIC DNA]</scope>
    <source>
        <strain evidence="3 4">DSM 101727</strain>
    </source>
</reference>
<name>A0A4Q7KKN2_9PSEU</name>
<evidence type="ECO:0000259" key="2">
    <source>
        <dbReference type="Pfam" id="PF13360"/>
    </source>
</evidence>
<accession>A0A4Q7KKN2</accession>
<dbReference type="AlphaFoldDB" id="A0A4Q7KKN2"/>
<feature type="compositionally biased region" description="Low complexity" evidence="1">
    <location>
        <begin position="21"/>
        <end position="30"/>
    </location>
</feature>
<gene>
    <name evidence="3" type="ORF">EV193_1068</name>
</gene>
<dbReference type="Pfam" id="PF13360">
    <property type="entry name" value="PQQ_2"/>
    <property type="match status" value="1"/>
</dbReference>
<dbReference type="Proteomes" id="UP000294257">
    <property type="component" value="Unassembled WGS sequence"/>
</dbReference>
<sequence>MRSRLVGCLAAAAVLVAGCTGGEPSSSSATPAPPPPRQHVEPPTLEPIKVDPSPLWDSDSIPLKIGYHQRFATRPEIRGDTVILFGTGDDLRTSALAVVDAPIGKPLWSYREGERLRSGKGEAFVSTGAIKTVDLPGGRWGVLVVFGFPTKPYGLVEARGQALLAQDGQVLWTSPIDGSLTAMAANDKTVFTWRGSNADRATVAIDIATGKRIWDNIGSIPYAVASGTVVSLRPTPETAGGNLDDQAGAITGVDSATGTQRWDLGARYPKARPIATAGHLVLVHTDYAKYEARRVIVLDARTGTEIADLGEAPSDACGGDGRTIVACAVRDRSAPAYQYDLRSVRADEGRVHISARTVTAGRIDGIWAGRIFLTDFPMGKHPHGTTIVDREGNQLSQKLLMLGTAAVSDTYVAVQQPSGVGPIAIHRIVR</sequence>
<dbReference type="InterPro" id="IPR015943">
    <property type="entry name" value="WD40/YVTN_repeat-like_dom_sf"/>
</dbReference>
<proteinExistence type="predicted"/>
<evidence type="ECO:0000256" key="1">
    <source>
        <dbReference type="SAM" id="MobiDB-lite"/>
    </source>
</evidence>
<evidence type="ECO:0000313" key="3">
    <source>
        <dbReference type="EMBL" id="RZS36774.1"/>
    </source>
</evidence>
<dbReference type="OrthoDB" id="3443678at2"/>
<comment type="caution">
    <text evidence="3">The sequence shown here is derived from an EMBL/GenBank/DDBJ whole genome shotgun (WGS) entry which is preliminary data.</text>
</comment>
<dbReference type="InterPro" id="IPR002372">
    <property type="entry name" value="PQQ_rpt_dom"/>
</dbReference>
<feature type="region of interest" description="Disordered" evidence="1">
    <location>
        <begin position="21"/>
        <end position="53"/>
    </location>
</feature>
<dbReference type="PROSITE" id="PS51257">
    <property type="entry name" value="PROKAR_LIPOPROTEIN"/>
    <property type="match status" value="1"/>
</dbReference>
<feature type="domain" description="Pyrrolo-quinoline quinone repeat" evidence="2">
    <location>
        <begin position="163"/>
        <end position="307"/>
    </location>
</feature>
<dbReference type="InterPro" id="IPR011047">
    <property type="entry name" value="Quinoprotein_ADH-like_sf"/>
</dbReference>
<protein>
    <submittedName>
        <fullName evidence="3">Putative pyrroloquinoline-quinone binding quinoprotein</fullName>
    </submittedName>
</protein>
<dbReference type="SUPFAM" id="SSF50998">
    <property type="entry name" value="Quinoprotein alcohol dehydrogenase-like"/>
    <property type="match status" value="1"/>
</dbReference>